<dbReference type="Proteomes" id="UP000438429">
    <property type="component" value="Unassembled WGS sequence"/>
</dbReference>
<evidence type="ECO:0000313" key="2">
    <source>
        <dbReference type="Proteomes" id="UP000438429"/>
    </source>
</evidence>
<reference evidence="1 2" key="1">
    <citation type="submission" date="2019-06" db="EMBL/GenBank/DDBJ databases">
        <title>Draft genomes of female and male turbot (Scophthalmus maximus).</title>
        <authorList>
            <person name="Xu H."/>
            <person name="Xu X.-W."/>
            <person name="Shao C."/>
            <person name="Chen S."/>
        </authorList>
    </citation>
    <scope>NUCLEOTIDE SEQUENCE [LARGE SCALE GENOMIC DNA]</scope>
    <source>
        <strain evidence="1">Ysfricsl-2016a</strain>
        <tissue evidence="1">Blood</tissue>
    </source>
</reference>
<organism evidence="1 2">
    <name type="scientific">Scophthalmus maximus</name>
    <name type="common">Turbot</name>
    <name type="synonym">Psetta maxima</name>
    <dbReference type="NCBI Taxonomy" id="52904"/>
    <lineage>
        <taxon>Eukaryota</taxon>
        <taxon>Metazoa</taxon>
        <taxon>Chordata</taxon>
        <taxon>Craniata</taxon>
        <taxon>Vertebrata</taxon>
        <taxon>Euteleostomi</taxon>
        <taxon>Actinopterygii</taxon>
        <taxon>Neopterygii</taxon>
        <taxon>Teleostei</taxon>
        <taxon>Neoteleostei</taxon>
        <taxon>Acanthomorphata</taxon>
        <taxon>Carangaria</taxon>
        <taxon>Pleuronectiformes</taxon>
        <taxon>Pleuronectoidei</taxon>
        <taxon>Scophthalmidae</taxon>
        <taxon>Scophthalmus</taxon>
    </lineage>
</organism>
<protein>
    <submittedName>
        <fullName evidence="1">Uncharacterized protein</fullName>
    </submittedName>
</protein>
<gene>
    <name evidence="1" type="ORF">F2P81_025406</name>
</gene>
<comment type="caution">
    <text evidence="1">The sequence shown here is derived from an EMBL/GenBank/DDBJ whole genome shotgun (WGS) entry which is preliminary data.</text>
</comment>
<sequence length="110" mass="12203">MGNGAVFRTVSLIDVFSLSSLQIFAHWSLRLRNDPACFKSAVVIPGPEKSDVVSLNDDRPAALTSVMKMLKRDCSVFIYPMLDMDVLQFACRLRIAVACQQSIVLLVLEV</sequence>
<name>A0A6A4RT09_SCOMX</name>
<dbReference type="EMBL" id="VEVO01000032">
    <property type="protein sequence ID" value="KAF0022341.1"/>
    <property type="molecule type" value="Genomic_DNA"/>
</dbReference>
<dbReference type="AlphaFoldDB" id="A0A6A4RT09"/>
<proteinExistence type="predicted"/>
<accession>A0A6A4RT09</accession>
<evidence type="ECO:0000313" key="1">
    <source>
        <dbReference type="EMBL" id="KAF0022341.1"/>
    </source>
</evidence>